<dbReference type="Pfam" id="PF01408">
    <property type="entry name" value="GFO_IDH_MocA"/>
    <property type="match status" value="1"/>
</dbReference>
<name>A0ABT3FN51_9BACT</name>
<dbReference type="EMBL" id="JAPDDS010000004">
    <property type="protein sequence ID" value="MCW1885000.1"/>
    <property type="molecule type" value="Genomic_DNA"/>
</dbReference>
<feature type="domain" description="Gfo/Idh/MocA-like oxidoreductase N-terminal" evidence="2">
    <location>
        <begin position="34"/>
        <end position="157"/>
    </location>
</feature>
<dbReference type="InterPro" id="IPR055170">
    <property type="entry name" value="GFO_IDH_MocA-like_dom"/>
</dbReference>
<dbReference type="SUPFAM" id="SSF55347">
    <property type="entry name" value="Glyceraldehyde-3-phosphate dehydrogenase-like, C-terminal domain"/>
    <property type="match status" value="1"/>
</dbReference>
<dbReference type="InterPro" id="IPR000683">
    <property type="entry name" value="Gfo/Idh/MocA-like_OxRdtase_N"/>
</dbReference>
<organism evidence="4 5">
    <name type="scientific">Luteolibacter flavescens</name>
    <dbReference type="NCBI Taxonomy" id="1859460"/>
    <lineage>
        <taxon>Bacteria</taxon>
        <taxon>Pseudomonadati</taxon>
        <taxon>Verrucomicrobiota</taxon>
        <taxon>Verrucomicrobiia</taxon>
        <taxon>Verrucomicrobiales</taxon>
        <taxon>Verrucomicrobiaceae</taxon>
        <taxon>Luteolibacter</taxon>
    </lineage>
</organism>
<dbReference type="SUPFAM" id="SSF51735">
    <property type="entry name" value="NAD(P)-binding Rossmann-fold domains"/>
    <property type="match status" value="1"/>
</dbReference>
<dbReference type="Proteomes" id="UP001207930">
    <property type="component" value="Unassembled WGS sequence"/>
</dbReference>
<comment type="caution">
    <text evidence="4">The sequence shown here is derived from an EMBL/GenBank/DDBJ whole genome shotgun (WGS) entry which is preliminary data.</text>
</comment>
<dbReference type="RefSeq" id="WP_264500958.1">
    <property type="nucleotide sequence ID" value="NZ_JAPDDS010000004.1"/>
</dbReference>
<protein>
    <submittedName>
        <fullName evidence="4">Gfo/Idh/MocA family oxidoreductase</fullName>
    </submittedName>
</protein>
<sequence>MQRRPFLATLGATAAAFTTGARAQEPRRAGKKLGWALVGLGTLSKNQLAPALQKTKHSRLAAIVTGTPAKAKEWQEKYSIPDTHVYNYETFDKIAENPDVDVIFVVLPNSMHEEFVIRGAKAGKHVFCEKPMANTADECRRMIAAMKEAGKQLGIGYRCQFEPHHRECMRLAREKVFGPLKFIEAGFGFQIGDPTQWRLRKDLAGGGALMDVGVYALQACRYLTGEEPVEITAQETKTDPVKFAEVDETISWSMKFPSGVIASVMTTYAFNGANFFTAICEGGRFGMDPAYSYGGLKGWTSKPEVKIEFPAIDHFEAEMDAFSQAILEGKRFEPAGEEGLKDLLAVEAIYRSIKEGKAVKVETV</sequence>
<dbReference type="Gene3D" id="3.30.360.10">
    <property type="entry name" value="Dihydrodipicolinate Reductase, domain 2"/>
    <property type="match status" value="1"/>
</dbReference>
<dbReference type="PRINTS" id="PR01775">
    <property type="entry name" value="GLFROXRDTASE"/>
</dbReference>
<dbReference type="Gene3D" id="3.40.50.720">
    <property type="entry name" value="NAD(P)-binding Rossmann-like Domain"/>
    <property type="match status" value="1"/>
</dbReference>
<accession>A0ABT3FN51</accession>
<evidence type="ECO:0000313" key="5">
    <source>
        <dbReference type="Proteomes" id="UP001207930"/>
    </source>
</evidence>
<evidence type="ECO:0000259" key="2">
    <source>
        <dbReference type="Pfam" id="PF01408"/>
    </source>
</evidence>
<dbReference type="InterPro" id="IPR008354">
    <property type="entry name" value="Glc-Fru_OxRdtase_bac"/>
</dbReference>
<feature type="domain" description="GFO/IDH/MocA-like oxidoreductase" evidence="3">
    <location>
        <begin position="166"/>
        <end position="284"/>
    </location>
</feature>
<dbReference type="Pfam" id="PF22725">
    <property type="entry name" value="GFO_IDH_MocA_C3"/>
    <property type="match status" value="1"/>
</dbReference>
<dbReference type="PANTHER" id="PTHR43818:SF11">
    <property type="entry name" value="BCDNA.GH03377"/>
    <property type="match status" value="1"/>
</dbReference>
<gene>
    <name evidence="4" type="ORF">OKA04_09700</name>
</gene>
<keyword evidence="1" id="KW-0560">Oxidoreductase</keyword>
<evidence type="ECO:0000256" key="1">
    <source>
        <dbReference type="ARBA" id="ARBA00023002"/>
    </source>
</evidence>
<dbReference type="InterPro" id="IPR050463">
    <property type="entry name" value="Gfo/Idh/MocA_oxidrdct_glycsds"/>
</dbReference>
<keyword evidence="5" id="KW-1185">Reference proteome</keyword>
<dbReference type="PANTHER" id="PTHR43818">
    <property type="entry name" value="BCDNA.GH03377"/>
    <property type="match status" value="1"/>
</dbReference>
<evidence type="ECO:0000313" key="4">
    <source>
        <dbReference type="EMBL" id="MCW1885000.1"/>
    </source>
</evidence>
<reference evidence="4 5" key="1">
    <citation type="submission" date="2022-10" db="EMBL/GenBank/DDBJ databases">
        <title>Luteolibacter flavescens strain MCCC 1K03193, whole genome shotgun sequencing project.</title>
        <authorList>
            <person name="Zhao G."/>
            <person name="Shen L."/>
        </authorList>
    </citation>
    <scope>NUCLEOTIDE SEQUENCE [LARGE SCALE GENOMIC DNA]</scope>
    <source>
        <strain evidence="4 5">MCCC 1K03193</strain>
    </source>
</reference>
<proteinExistence type="predicted"/>
<evidence type="ECO:0000259" key="3">
    <source>
        <dbReference type="Pfam" id="PF22725"/>
    </source>
</evidence>
<dbReference type="InterPro" id="IPR036291">
    <property type="entry name" value="NAD(P)-bd_dom_sf"/>
</dbReference>